<comment type="cofactor">
    <cofactor evidence="1">
        <name>pantetheine 4'-phosphate</name>
        <dbReference type="ChEBI" id="CHEBI:47942"/>
    </cofactor>
</comment>
<dbReference type="SMART" id="SM00823">
    <property type="entry name" value="PKS_PP"/>
    <property type="match status" value="1"/>
</dbReference>
<dbReference type="GO" id="GO:0005737">
    <property type="term" value="C:cytoplasm"/>
    <property type="evidence" value="ECO:0007669"/>
    <property type="project" value="TreeGrafter"/>
</dbReference>
<evidence type="ECO:0000313" key="7">
    <source>
        <dbReference type="EMBL" id="RIE00475.1"/>
    </source>
</evidence>
<dbReference type="PANTHER" id="PTHR45527:SF1">
    <property type="entry name" value="FATTY ACID SYNTHASE"/>
    <property type="match status" value="1"/>
</dbReference>
<dbReference type="Proteomes" id="UP000266340">
    <property type="component" value="Unassembled WGS sequence"/>
</dbReference>
<evidence type="ECO:0000259" key="6">
    <source>
        <dbReference type="PROSITE" id="PS50075"/>
    </source>
</evidence>
<dbReference type="EMBL" id="QXJM01000055">
    <property type="protein sequence ID" value="RIE00475.1"/>
    <property type="molecule type" value="Genomic_DNA"/>
</dbReference>
<dbReference type="InterPro" id="IPR036736">
    <property type="entry name" value="ACP-like_sf"/>
</dbReference>
<dbReference type="PROSITE" id="PS50075">
    <property type="entry name" value="CARRIER"/>
    <property type="match status" value="1"/>
</dbReference>
<evidence type="ECO:0000313" key="8">
    <source>
        <dbReference type="Proteomes" id="UP000266340"/>
    </source>
</evidence>
<reference evidence="7 8" key="1">
    <citation type="submission" date="2018-09" db="EMBL/GenBank/DDBJ databases">
        <title>Cohnella cavernae sp. nov., isolated from a karst cave.</title>
        <authorList>
            <person name="Zhu H."/>
        </authorList>
    </citation>
    <scope>NUCLEOTIDE SEQUENCE [LARGE SCALE GENOMIC DNA]</scope>
    <source>
        <strain evidence="7 8">K2E09-144</strain>
    </source>
</reference>
<keyword evidence="8" id="KW-1185">Reference proteome</keyword>
<name>A0A398CDH4_9BACL</name>
<dbReference type="InterPro" id="IPR020806">
    <property type="entry name" value="PKS_PP-bd"/>
</dbReference>
<evidence type="ECO:0000256" key="5">
    <source>
        <dbReference type="ARBA" id="ARBA00023194"/>
    </source>
</evidence>
<dbReference type="InterPro" id="IPR006162">
    <property type="entry name" value="Ppantetheine_attach_site"/>
</dbReference>
<dbReference type="GO" id="GO:0043041">
    <property type="term" value="P:amino acid activation for nonribosomal peptide biosynthetic process"/>
    <property type="evidence" value="ECO:0007669"/>
    <property type="project" value="TreeGrafter"/>
</dbReference>
<organism evidence="7 8">
    <name type="scientific">Cohnella faecalis</name>
    <dbReference type="NCBI Taxonomy" id="2315694"/>
    <lineage>
        <taxon>Bacteria</taxon>
        <taxon>Bacillati</taxon>
        <taxon>Bacillota</taxon>
        <taxon>Bacilli</taxon>
        <taxon>Bacillales</taxon>
        <taxon>Paenibacillaceae</taxon>
        <taxon>Cohnella</taxon>
    </lineage>
</organism>
<dbReference type="InterPro" id="IPR009081">
    <property type="entry name" value="PP-bd_ACP"/>
</dbReference>
<dbReference type="AlphaFoldDB" id="A0A398CDH4"/>
<comment type="caution">
    <text evidence="7">The sequence shown here is derived from an EMBL/GenBank/DDBJ whole genome shotgun (WGS) entry which is preliminary data.</text>
</comment>
<evidence type="ECO:0000256" key="2">
    <source>
        <dbReference type="ARBA" id="ARBA00022450"/>
    </source>
</evidence>
<dbReference type="PROSITE" id="PS00012">
    <property type="entry name" value="PHOSPHOPANTETHEINE"/>
    <property type="match status" value="1"/>
</dbReference>
<keyword evidence="2" id="KW-0596">Phosphopantetheine</keyword>
<accession>A0A398CDH4</accession>
<dbReference type="GO" id="GO:0031177">
    <property type="term" value="F:phosphopantetheine binding"/>
    <property type="evidence" value="ECO:0007669"/>
    <property type="project" value="InterPro"/>
</dbReference>
<sequence length="175" mass="19260">MHDPVVLRAGRADAADANGKLDRKALPSPEGTLERGTVYEAPRNALEETLANIWQGVLGVSAIGITDNFFELGGDSIKAIQISARLHAHHLKMEIKDLFQHPTIGKLSSCLRPVGRTIDQGLVEGEVELTPIQRWFFEQTSRTGRTVKKTGSYAVVFESELTYAELNDGESLREC</sequence>
<dbReference type="FunFam" id="1.10.1200.10:FF:000005">
    <property type="entry name" value="Nonribosomal peptide synthetase 1"/>
    <property type="match status" value="1"/>
</dbReference>
<keyword evidence="5" id="KW-0045">Antibiotic biosynthesis</keyword>
<feature type="domain" description="Carrier" evidence="6">
    <location>
        <begin position="41"/>
        <end position="115"/>
    </location>
</feature>
<evidence type="ECO:0000256" key="3">
    <source>
        <dbReference type="ARBA" id="ARBA00022553"/>
    </source>
</evidence>
<keyword evidence="3" id="KW-0597">Phosphoprotein</keyword>
<dbReference type="GO" id="GO:0017000">
    <property type="term" value="P:antibiotic biosynthetic process"/>
    <property type="evidence" value="ECO:0007669"/>
    <property type="project" value="UniProtKB-KW"/>
</dbReference>
<evidence type="ECO:0000256" key="1">
    <source>
        <dbReference type="ARBA" id="ARBA00001957"/>
    </source>
</evidence>
<dbReference type="SUPFAM" id="SSF47336">
    <property type="entry name" value="ACP-like"/>
    <property type="match status" value="1"/>
</dbReference>
<dbReference type="GO" id="GO:0044550">
    <property type="term" value="P:secondary metabolite biosynthetic process"/>
    <property type="evidence" value="ECO:0007669"/>
    <property type="project" value="TreeGrafter"/>
</dbReference>
<keyword evidence="4" id="KW-0677">Repeat</keyword>
<dbReference type="PANTHER" id="PTHR45527">
    <property type="entry name" value="NONRIBOSOMAL PEPTIDE SYNTHETASE"/>
    <property type="match status" value="1"/>
</dbReference>
<evidence type="ECO:0000256" key="4">
    <source>
        <dbReference type="ARBA" id="ARBA00022737"/>
    </source>
</evidence>
<dbReference type="Pfam" id="PF00550">
    <property type="entry name" value="PP-binding"/>
    <property type="match status" value="1"/>
</dbReference>
<dbReference type="Gene3D" id="1.10.1200.10">
    <property type="entry name" value="ACP-like"/>
    <property type="match status" value="1"/>
</dbReference>
<proteinExistence type="predicted"/>
<protein>
    <recommendedName>
        <fullName evidence="6">Carrier domain-containing protein</fullName>
    </recommendedName>
</protein>
<gene>
    <name evidence="7" type="ORF">D3H35_28240</name>
</gene>